<protein>
    <submittedName>
        <fullName evidence="2">Uncharacterized protein</fullName>
    </submittedName>
</protein>
<keyword evidence="3" id="KW-1185">Reference proteome</keyword>
<feature type="region of interest" description="Disordered" evidence="1">
    <location>
        <begin position="56"/>
        <end position="83"/>
    </location>
</feature>
<dbReference type="RefSeq" id="XP_008617318.1">
    <property type="nucleotide sequence ID" value="XM_008619096.1"/>
</dbReference>
<organism evidence="2 3">
    <name type="scientific">Saprolegnia diclina (strain VS20)</name>
    <dbReference type="NCBI Taxonomy" id="1156394"/>
    <lineage>
        <taxon>Eukaryota</taxon>
        <taxon>Sar</taxon>
        <taxon>Stramenopiles</taxon>
        <taxon>Oomycota</taxon>
        <taxon>Saprolegniomycetes</taxon>
        <taxon>Saprolegniales</taxon>
        <taxon>Saprolegniaceae</taxon>
        <taxon>Saprolegnia</taxon>
    </lineage>
</organism>
<dbReference type="GeneID" id="19953740"/>
<proteinExistence type="predicted"/>
<name>T0PV03_SAPDV</name>
<gene>
    <name evidence="2" type="ORF">SDRG_13013</name>
</gene>
<dbReference type="InParanoid" id="T0PV03"/>
<dbReference type="VEuPathDB" id="FungiDB:SDRG_13013"/>
<feature type="compositionally biased region" description="Acidic residues" evidence="1">
    <location>
        <begin position="72"/>
        <end position="83"/>
    </location>
</feature>
<reference evidence="2 3" key="1">
    <citation type="submission" date="2012-04" db="EMBL/GenBank/DDBJ databases">
        <title>The Genome Sequence of Saprolegnia declina VS20.</title>
        <authorList>
            <consortium name="The Broad Institute Genome Sequencing Platform"/>
            <person name="Russ C."/>
            <person name="Nusbaum C."/>
            <person name="Tyler B."/>
            <person name="van West P."/>
            <person name="Dieguez-Uribeondo J."/>
            <person name="de Bruijn I."/>
            <person name="Tripathy S."/>
            <person name="Jiang R."/>
            <person name="Young S.K."/>
            <person name="Zeng Q."/>
            <person name="Gargeya S."/>
            <person name="Fitzgerald M."/>
            <person name="Haas B."/>
            <person name="Abouelleil A."/>
            <person name="Alvarado L."/>
            <person name="Arachchi H.M."/>
            <person name="Berlin A."/>
            <person name="Chapman S.B."/>
            <person name="Goldberg J."/>
            <person name="Griggs A."/>
            <person name="Gujja S."/>
            <person name="Hansen M."/>
            <person name="Howarth C."/>
            <person name="Imamovic A."/>
            <person name="Larimer J."/>
            <person name="McCowen C."/>
            <person name="Montmayeur A."/>
            <person name="Murphy C."/>
            <person name="Neiman D."/>
            <person name="Pearson M."/>
            <person name="Priest M."/>
            <person name="Roberts A."/>
            <person name="Saif S."/>
            <person name="Shea T."/>
            <person name="Sisk P."/>
            <person name="Sykes S."/>
            <person name="Wortman J."/>
            <person name="Nusbaum C."/>
            <person name="Birren B."/>
        </authorList>
    </citation>
    <scope>NUCLEOTIDE SEQUENCE [LARGE SCALE GENOMIC DNA]</scope>
    <source>
        <strain evidence="2 3">VS20</strain>
    </source>
</reference>
<evidence type="ECO:0000313" key="3">
    <source>
        <dbReference type="Proteomes" id="UP000030762"/>
    </source>
</evidence>
<dbReference type="Proteomes" id="UP000030762">
    <property type="component" value="Unassembled WGS sequence"/>
</dbReference>
<sequence>MVPPVQGKRNSCGVQFIFKGKFQGGSGYRLVCNQYRRACDAGVSIKEAHEGLVIYSGRPGHSHAPKALLSHDDDDDDDDNDCF</sequence>
<accession>T0PV03</accession>
<evidence type="ECO:0000256" key="1">
    <source>
        <dbReference type="SAM" id="MobiDB-lite"/>
    </source>
</evidence>
<evidence type="ECO:0000313" key="2">
    <source>
        <dbReference type="EMBL" id="EQC29344.1"/>
    </source>
</evidence>
<dbReference type="AlphaFoldDB" id="T0PV03"/>
<dbReference type="EMBL" id="JH767185">
    <property type="protein sequence ID" value="EQC29344.1"/>
    <property type="molecule type" value="Genomic_DNA"/>
</dbReference>